<evidence type="ECO:0000259" key="3">
    <source>
        <dbReference type="Pfam" id="PF19289"/>
    </source>
</evidence>
<dbReference type="InParanoid" id="W0RCL7"/>
<dbReference type="EMBL" id="CP007128">
    <property type="protein sequence ID" value="AHG88065.1"/>
    <property type="molecule type" value="Genomic_DNA"/>
</dbReference>
<dbReference type="PATRIC" id="fig|861299.3.peg.540"/>
<dbReference type="InterPro" id="IPR045570">
    <property type="entry name" value="Metalloprtase-TldD/E_cen_dom"/>
</dbReference>
<dbReference type="InterPro" id="IPR002510">
    <property type="entry name" value="Metalloprtase-TldD/E_N"/>
</dbReference>
<organism evidence="5 6">
    <name type="scientific">Gemmatirosa kalamazoonensis</name>
    <dbReference type="NCBI Taxonomy" id="861299"/>
    <lineage>
        <taxon>Bacteria</taxon>
        <taxon>Pseudomonadati</taxon>
        <taxon>Gemmatimonadota</taxon>
        <taxon>Gemmatimonadia</taxon>
        <taxon>Gemmatimonadales</taxon>
        <taxon>Gemmatimonadaceae</taxon>
        <taxon>Gemmatirosa</taxon>
    </lineage>
</organism>
<gene>
    <name evidence="5" type="ORF">J421_0528</name>
</gene>
<evidence type="ECO:0000313" key="5">
    <source>
        <dbReference type="EMBL" id="AHG88065.1"/>
    </source>
</evidence>
<dbReference type="Gene3D" id="3.30.2290.10">
    <property type="entry name" value="PmbA/TldD superfamily"/>
    <property type="match status" value="1"/>
</dbReference>
<dbReference type="GO" id="GO:0006508">
    <property type="term" value="P:proteolysis"/>
    <property type="evidence" value="ECO:0007669"/>
    <property type="project" value="InterPro"/>
</dbReference>
<dbReference type="RefSeq" id="WP_025409610.1">
    <property type="nucleotide sequence ID" value="NZ_CP007128.1"/>
</dbReference>
<dbReference type="STRING" id="861299.J421_0528"/>
<dbReference type="eggNOG" id="COG0312">
    <property type="taxonomic scope" value="Bacteria"/>
</dbReference>
<dbReference type="KEGG" id="gba:J421_0528"/>
<comment type="similarity">
    <text evidence="1">Belongs to the peptidase U62 family.</text>
</comment>
<dbReference type="InterPro" id="IPR035068">
    <property type="entry name" value="TldD/PmbA_N"/>
</dbReference>
<dbReference type="PANTHER" id="PTHR43666">
    <property type="entry name" value="TLDD PROTEIN"/>
    <property type="match status" value="1"/>
</dbReference>
<feature type="domain" description="Metalloprotease TldD/E N-terminal" evidence="2">
    <location>
        <begin position="60"/>
        <end position="123"/>
    </location>
</feature>
<evidence type="ECO:0000259" key="2">
    <source>
        <dbReference type="Pfam" id="PF01523"/>
    </source>
</evidence>
<sequence length="481" mass="51968">MPTPDIMRRSLLNAPVRSLAESLRRAAPLGELAKDALLSREQAQTIVEKALKLSKADAIEVSVNSNYQGNVRFAANTMSTSGGIADAGIAVQSAFGAKHAVVTSNDLSDESIRRCVEQSERLAKLAPDDPEAMPELPSQQYDTVDAFFDATANLSPEDRARAALAALELARAAPDLRAAGYLQSGLNASALGNNTGLFAYHRNTSNNYTLTVRTTDGTGSGWAAADHPDWAQIDVRAVAQRATDKARLSRNPVAIEPGRYTVILEPQAVGDLVQLLGGYIAARSADEGRSPFVKQGAGGGNKIGEKIMDERVTILSDPRDPQLLGQPWDGDGLPIGRQVWVDHGVLKQLYYSRFWAKKQGKQATGAPTTIKMEGGTSSIEDMIKATPRGVLVTRLWYLREVDPRTALYTGLTRDGTFLIEDGKISKSLRNFRFNESPLFMLNNLDMLGRAERLAGTEGGGDIVMPGIKVHDFNFTSLSEAV</sequence>
<accession>W0RCL7</accession>
<dbReference type="Pfam" id="PF19290">
    <property type="entry name" value="PmbA_TldD_2nd"/>
    <property type="match status" value="1"/>
</dbReference>
<feature type="domain" description="Metalloprotease TldD/E central" evidence="4">
    <location>
        <begin position="154"/>
        <end position="248"/>
    </location>
</feature>
<keyword evidence="6" id="KW-1185">Reference proteome</keyword>
<dbReference type="SUPFAM" id="SSF111283">
    <property type="entry name" value="Putative modulator of DNA gyrase, PmbA/TldD"/>
    <property type="match status" value="1"/>
</dbReference>
<evidence type="ECO:0000313" key="6">
    <source>
        <dbReference type="Proteomes" id="UP000019151"/>
    </source>
</evidence>
<evidence type="ECO:0000256" key="1">
    <source>
        <dbReference type="ARBA" id="ARBA00005836"/>
    </source>
</evidence>
<feature type="domain" description="Metalloprotease TldD/E C-terminal" evidence="3">
    <location>
        <begin position="257"/>
        <end position="475"/>
    </location>
</feature>
<dbReference type="Pfam" id="PF01523">
    <property type="entry name" value="PmbA_TldD_1st"/>
    <property type="match status" value="1"/>
</dbReference>
<evidence type="ECO:0000259" key="4">
    <source>
        <dbReference type="Pfam" id="PF19290"/>
    </source>
</evidence>
<dbReference type="InterPro" id="IPR036059">
    <property type="entry name" value="TldD/PmbA_sf"/>
</dbReference>
<protein>
    <submittedName>
        <fullName evidence="5">Peptidase U62 modulator of DNA gyrase</fullName>
    </submittedName>
</protein>
<dbReference type="GO" id="GO:0008237">
    <property type="term" value="F:metallopeptidase activity"/>
    <property type="evidence" value="ECO:0007669"/>
    <property type="project" value="InterPro"/>
</dbReference>
<dbReference type="PANTHER" id="PTHR43666:SF1">
    <property type="entry name" value="CONSERVED PROTEIN"/>
    <property type="match status" value="1"/>
</dbReference>
<proteinExistence type="inferred from homology"/>
<dbReference type="HOGENOM" id="CLU_046126_1_0_0"/>
<dbReference type="Pfam" id="PF19289">
    <property type="entry name" value="PmbA_TldD_3rd"/>
    <property type="match status" value="1"/>
</dbReference>
<dbReference type="AlphaFoldDB" id="W0RCL7"/>
<name>W0RCL7_9BACT</name>
<dbReference type="InterPro" id="IPR045569">
    <property type="entry name" value="Metalloprtase-TldD/E_C"/>
</dbReference>
<dbReference type="Proteomes" id="UP000019151">
    <property type="component" value="Chromosome"/>
</dbReference>
<reference evidence="5 6" key="1">
    <citation type="journal article" date="2014" name="Genome Announc.">
        <title>Genome Sequence and Methylome of Soil Bacterium Gemmatirosa kalamazoonensis KBS708T, a Member of the Rarely Cultivated Gemmatimonadetes Phylum.</title>
        <authorList>
            <person name="Debruyn J.M."/>
            <person name="Radosevich M."/>
            <person name="Wommack K.E."/>
            <person name="Polson S.W."/>
            <person name="Hauser L.J."/>
            <person name="Fawaz M.N."/>
            <person name="Korlach J."/>
            <person name="Tsai Y.C."/>
        </authorList>
    </citation>
    <scope>NUCLEOTIDE SEQUENCE [LARGE SCALE GENOMIC DNA]</scope>
    <source>
        <strain evidence="5 6">KBS708</strain>
    </source>
</reference>